<accession>Q7R7Y7</accession>
<keyword evidence="2" id="KW-1185">Reference proteome</keyword>
<organism evidence="1 2">
    <name type="scientific">Plasmodium yoelii yoelii</name>
    <dbReference type="NCBI Taxonomy" id="73239"/>
    <lineage>
        <taxon>Eukaryota</taxon>
        <taxon>Sar</taxon>
        <taxon>Alveolata</taxon>
        <taxon>Apicomplexa</taxon>
        <taxon>Aconoidasida</taxon>
        <taxon>Haemosporida</taxon>
        <taxon>Plasmodiidae</taxon>
        <taxon>Plasmodium</taxon>
        <taxon>Plasmodium (Vinckeia)</taxon>
    </lineage>
</organism>
<feature type="non-terminal residue" evidence="1">
    <location>
        <position position="1"/>
    </location>
</feature>
<proteinExistence type="predicted"/>
<name>Q7R7Y7_PLAYO</name>
<dbReference type="InParanoid" id="Q7R7Y7"/>
<evidence type="ECO:0000313" key="1">
    <source>
        <dbReference type="EMBL" id="EAA19886.1"/>
    </source>
</evidence>
<protein>
    <submittedName>
        <fullName evidence="1">Uncharacterized protein</fullName>
    </submittedName>
</protein>
<comment type="caution">
    <text evidence="1">The sequence shown here is derived from an EMBL/GenBank/DDBJ whole genome shotgun (WGS) entry which is preliminary data.</text>
</comment>
<gene>
    <name evidence="1" type="ORF">PY07438</name>
</gene>
<evidence type="ECO:0000313" key="2">
    <source>
        <dbReference type="Proteomes" id="UP000008553"/>
    </source>
</evidence>
<dbReference type="PaxDb" id="73239-Q7R7Y7"/>
<dbReference type="EMBL" id="AABL01002730">
    <property type="protein sequence ID" value="EAA19886.1"/>
    <property type="molecule type" value="Genomic_DNA"/>
</dbReference>
<dbReference type="Proteomes" id="UP000008553">
    <property type="component" value="Unassembled WGS sequence"/>
</dbReference>
<sequence length="20" mass="2495">FFILMAMLLWKYIFLTSSRN</sequence>
<reference evidence="1 2" key="1">
    <citation type="journal article" date="2002" name="Nature">
        <title>Genome sequence and comparative analysis of the model rodent malaria parasite Plasmodium yoelii yoelii.</title>
        <authorList>
            <person name="Carlton J.M."/>
            <person name="Angiuoli S.V."/>
            <person name="Suh B.B."/>
            <person name="Kooij T.W."/>
            <person name="Pertea M."/>
            <person name="Silva J.C."/>
            <person name="Ermolaeva M.D."/>
            <person name="Allen J.E."/>
            <person name="Selengut J.D."/>
            <person name="Koo H.L."/>
            <person name="Peterson J.D."/>
            <person name="Pop M."/>
            <person name="Kosack D.S."/>
            <person name="Shumway M.F."/>
            <person name="Bidwell S.L."/>
            <person name="Shallom S.J."/>
            <person name="van Aken S.E."/>
            <person name="Riedmuller S.B."/>
            <person name="Feldblyum T.V."/>
            <person name="Cho J.K."/>
            <person name="Quackenbush J."/>
            <person name="Sedegah M."/>
            <person name="Shoaibi A."/>
            <person name="Cummings L.M."/>
            <person name="Florens L."/>
            <person name="Yates J.R."/>
            <person name="Raine J.D."/>
            <person name="Sinden R.E."/>
            <person name="Harris M.A."/>
            <person name="Cunningham D.A."/>
            <person name="Preiser P.R."/>
            <person name="Bergman L.W."/>
            <person name="Vaidya A.B."/>
            <person name="van Lin L.H."/>
            <person name="Janse C.J."/>
            <person name="Waters A.P."/>
            <person name="Smith H.O."/>
            <person name="White O.R."/>
            <person name="Salzberg S.L."/>
            <person name="Venter J.C."/>
            <person name="Fraser C.M."/>
            <person name="Hoffman S.L."/>
            <person name="Gardner M.J."/>
            <person name="Carucci D.J."/>
        </authorList>
    </citation>
    <scope>NUCLEOTIDE SEQUENCE [LARGE SCALE GENOMIC DNA]</scope>
    <source>
        <strain evidence="1 2">17XNL</strain>
    </source>
</reference>
<dbReference type="AlphaFoldDB" id="Q7R7Y7"/>